<evidence type="ECO:0000313" key="4">
    <source>
        <dbReference type="Proteomes" id="UP001161389"/>
    </source>
</evidence>
<evidence type="ECO:0000259" key="2">
    <source>
        <dbReference type="PROSITE" id="PS51724"/>
    </source>
</evidence>
<dbReference type="PROSITE" id="PS51724">
    <property type="entry name" value="SPOR"/>
    <property type="match status" value="1"/>
</dbReference>
<dbReference type="Pfam" id="PF13401">
    <property type="entry name" value="AAA_22"/>
    <property type="match status" value="1"/>
</dbReference>
<dbReference type="Proteomes" id="UP001161389">
    <property type="component" value="Unassembled WGS sequence"/>
</dbReference>
<dbReference type="Gene3D" id="3.30.70.1070">
    <property type="entry name" value="Sporulation related repeat"/>
    <property type="match status" value="1"/>
</dbReference>
<keyword evidence="1" id="KW-0472">Membrane</keyword>
<dbReference type="GO" id="GO:0042834">
    <property type="term" value="F:peptidoglycan binding"/>
    <property type="evidence" value="ECO:0007669"/>
    <property type="project" value="InterPro"/>
</dbReference>
<feature type="domain" description="SPOR" evidence="2">
    <location>
        <begin position="434"/>
        <end position="516"/>
    </location>
</feature>
<dbReference type="InterPro" id="IPR027417">
    <property type="entry name" value="P-loop_NTPase"/>
</dbReference>
<dbReference type="InterPro" id="IPR036680">
    <property type="entry name" value="SPOR-like_sf"/>
</dbReference>
<name>A0AA37WA90_9GAMM</name>
<proteinExistence type="predicted"/>
<dbReference type="Gene3D" id="3.40.50.300">
    <property type="entry name" value="P-loop containing nucleotide triphosphate hydrolases"/>
    <property type="match status" value="1"/>
</dbReference>
<dbReference type="InterPro" id="IPR007730">
    <property type="entry name" value="SPOR-like_dom"/>
</dbReference>
<accession>A0AA37WA90</accession>
<dbReference type="SUPFAM" id="SSF52540">
    <property type="entry name" value="P-loop containing nucleoside triphosphate hydrolases"/>
    <property type="match status" value="1"/>
</dbReference>
<reference evidence="3" key="2">
    <citation type="submission" date="2023-01" db="EMBL/GenBank/DDBJ databases">
        <title>Draft genome sequence of Litoribrevibacter albus strain NBRC 110071.</title>
        <authorList>
            <person name="Sun Q."/>
            <person name="Mori K."/>
        </authorList>
    </citation>
    <scope>NUCLEOTIDE SEQUENCE</scope>
    <source>
        <strain evidence="3">NBRC 110071</strain>
    </source>
</reference>
<comment type="caution">
    <text evidence="3">The sequence shown here is derived from an EMBL/GenBank/DDBJ whole genome shotgun (WGS) entry which is preliminary data.</text>
</comment>
<keyword evidence="1" id="KW-0812">Transmembrane</keyword>
<dbReference type="InterPro" id="IPR052026">
    <property type="entry name" value="ExeA_AAA_ATPase_DNA-bind"/>
</dbReference>
<evidence type="ECO:0000256" key="1">
    <source>
        <dbReference type="SAM" id="Phobius"/>
    </source>
</evidence>
<gene>
    <name evidence="3" type="ORF">GCM10007876_39410</name>
</gene>
<reference evidence="3" key="1">
    <citation type="journal article" date="2014" name="Int. J. Syst. Evol. Microbiol.">
        <title>Complete genome sequence of Corynebacterium casei LMG S-19264T (=DSM 44701T), isolated from a smear-ripened cheese.</title>
        <authorList>
            <consortium name="US DOE Joint Genome Institute (JGI-PGF)"/>
            <person name="Walter F."/>
            <person name="Albersmeier A."/>
            <person name="Kalinowski J."/>
            <person name="Ruckert C."/>
        </authorList>
    </citation>
    <scope>NUCLEOTIDE SEQUENCE</scope>
    <source>
        <strain evidence="3">NBRC 110071</strain>
    </source>
</reference>
<evidence type="ECO:0000313" key="3">
    <source>
        <dbReference type="EMBL" id="GLQ33461.1"/>
    </source>
</evidence>
<dbReference type="EMBL" id="BSNM01000027">
    <property type="protein sequence ID" value="GLQ33461.1"/>
    <property type="molecule type" value="Genomic_DNA"/>
</dbReference>
<dbReference type="GO" id="GO:0016887">
    <property type="term" value="F:ATP hydrolysis activity"/>
    <property type="evidence" value="ECO:0007669"/>
    <property type="project" value="InterPro"/>
</dbReference>
<feature type="transmembrane region" description="Helical" evidence="1">
    <location>
        <begin position="271"/>
        <end position="290"/>
    </location>
</feature>
<organism evidence="3 4">
    <name type="scientific">Litoribrevibacter albus</name>
    <dbReference type="NCBI Taxonomy" id="1473156"/>
    <lineage>
        <taxon>Bacteria</taxon>
        <taxon>Pseudomonadati</taxon>
        <taxon>Pseudomonadota</taxon>
        <taxon>Gammaproteobacteria</taxon>
        <taxon>Oceanospirillales</taxon>
        <taxon>Oceanospirillaceae</taxon>
        <taxon>Litoribrevibacter</taxon>
    </lineage>
</organism>
<keyword evidence="1" id="KW-1133">Transmembrane helix</keyword>
<sequence length="519" mass="57466">MSTVAQPEMTGFESEQVRSPLVSNRFFPGGQRGELLDQIVHLARFGSMTVNVTGEAGVGKSHLLHAVKASLPGNAIEVQASLLMSSSELLNQMLHQLMANRFHHDLPDLPSTSDEGALLSLIGSYLLRLADSGNSIVFLIDDAHEISEDALEVLLALVHDKKYRETVQCILFSELYIEKHLLKPSVKAAGGEQVFTLRVPVMDRASIAEYLNFIESVKPESERIMYSESDINVIHELSEGKLGQVNAAIRSLLEREMPSAVNSASFSLPKYQYAVLVVVALILGGIAFFYQAEKSQNPEGEVVRKEQLEPVITGQKVEEVEELSSLSVAEEEKPVSSRPASSSLLEQLRKKQEELLEERKNISAVGTKQAEQELQGNELNVSIAEVSAEKDVERPRPIDAPKPAVVTQQTQDKSVKSVGQDDAGKHLSIQWIAAQPGNRYTIQILGAHSKQNVTRYVDGFKGDKSQLHLYEGVLRGQPWFVLIYGSFENRESAKKTGTELGLKDLWIRNFSAIQKEMIR</sequence>
<dbReference type="InterPro" id="IPR049945">
    <property type="entry name" value="AAA_22"/>
</dbReference>
<dbReference type="AlphaFoldDB" id="A0AA37WA90"/>
<dbReference type="RefSeq" id="WP_284383897.1">
    <property type="nucleotide sequence ID" value="NZ_BSNM01000027.1"/>
</dbReference>
<keyword evidence="4" id="KW-1185">Reference proteome</keyword>
<dbReference type="PANTHER" id="PTHR35894:SF1">
    <property type="entry name" value="PHOSPHORIBULOKINASE _ URIDINE KINASE FAMILY"/>
    <property type="match status" value="1"/>
</dbReference>
<dbReference type="PANTHER" id="PTHR35894">
    <property type="entry name" value="GENERAL SECRETION PATHWAY PROTEIN A-RELATED"/>
    <property type="match status" value="1"/>
</dbReference>
<dbReference type="Pfam" id="PF05036">
    <property type="entry name" value="SPOR"/>
    <property type="match status" value="1"/>
</dbReference>
<protein>
    <recommendedName>
        <fullName evidence="2">SPOR domain-containing protein</fullName>
    </recommendedName>
</protein>